<reference evidence="4 5" key="1">
    <citation type="submission" date="2024-10" db="EMBL/GenBank/DDBJ databases">
        <title>Updated reference genomes for cyclostephanoid diatoms.</title>
        <authorList>
            <person name="Roberts W.R."/>
            <person name="Alverson A.J."/>
        </authorList>
    </citation>
    <scope>NUCLEOTIDE SEQUENCE [LARGE SCALE GENOMIC DNA]</scope>
    <source>
        <strain evidence="4 5">AJA010-31</strain>
    </source>
</reference>
<evidence type="ECO:0000256" key="2">
    <source>
        <dbReference type="ARBA" id="ARBA00022801"/>
    </source>
</evidence>
<dbReference type="Pfam" id="PF02230">
    <property type="entry name" value="Abhydrolase_2"/>
    <property type="match status" value="1"/>
</dbReference>
<keyword evidence="5" id="KW-1185">Reference proteome</keyword>
<dbReference type="SUPFAM" id="SSF53474">
    <property type="entry name" value="alpha/beta-Hydrolases"/>
    <property type="match status" value="1"/>
</dbReference>
<comment type="similarity">
    <text evidence="1">Belongs to the AB hydrolase superfamily. AB hydrolase 2 family.</text>
</comment>
<dbReference type="Gene3D" id="3.40.50.1820">
    <property type="entry name" value="alpha/beta hydrolase"/>
    <property type="match status" value="1"/>
</dbReference>
<evidence type="ECO:0000256" key="1">
    <source>
        <dbReference type="ARBA" id="ARBA00006499"/>
    </source>
</evidence>
<name>A0ABD3NNK4_9STRA</name>
<dbReference type="InterPro" id="IPR029058">
    <property type="entry name" value="AB_hydrolase_fold"/>
</dbReference>
<organism evidence="4 5">
    <name type="scientific">Cyclotella atomus</name>
    <dbReference type="NCBI Taxonomy" id="382360"/>
    <lineage>
        <taxon>Eukaryota</taxon>
        <taxon>Sar</taxon>
        <taxon>Stramenopiles</taxon>
        <taxon>Ochrophyta</taxon>
        <taxon>Bacillariophyta</taxon>
        <taxon>Coscinodiscophyceae</taxon>
        <taxon>Thalassiosirophycidae</taxon>
        <taxon>Stephanodiscales</taxon>
        <taxon>Stephanodiscaceae</taxon>
        <taxon>Cyclotella</taxon>
    </lineage>
</organism>
<comment type="caution">
    <text evidence="4">The sequence shown here is derived from an EMBL/GenBank/DDBJ whole genome shotgun (WGS) entry which is preliminary data.</text>
</comment>
<protein>
    <recommendedName>
        <fullName evidence="3">Phospholipase/carboxylesterase/thioesterase domain-containing protein</fullName>
    </recommendedName>
</protein>
<dbReference type="InterPro" id="IPR050565">
    <property type="entry name" value="LYPA1-2/EST-like"/>
</dbReference>
<evidence type="ECO:0000313" key="4">
    <source>
        <dbReference type="EMBL" id="KAL3777640.1"/>
    </source>
</evidence>
<gene>
    <name evidence="4" type="ORF">ACHAWO_012529</name>
</gene>
<evidence type="ECO:0000313" key="5">
    <source>
        <dbReference type="Proteomes" id="UP001530400"/>
    </source>
</evidence>
<proteinExistence type="inferred from homology"/>
<keyword evidence="2" id="KW-0378">Hydrolase</keyword>
<feature type="domain" description="Phospholipase/carboxylesterase/thioesterase" evidence="3">
    <location>
        <begin position="38"/>
        <end position="250"/>
    </location>
</feature>
<sequence length="255" mass="27741">MGFKSIAISLSPILLTRRSLSSATALAMSTSTEQCNGKSAVIFLHGLGDTPAGWSSLERQLPSIRPKLGMDVHYVFPPAPTVSITINGGMQMPGWFDLYDWPIGVNAKDDRDGKISAAEQIEKTVERLEKEEGISPSRMIIGGFSQGGAVALLTAYHRRTEGKTPFAGCVCLSGWLTLKDELKVTDEVVKSTPLFWGHGSYDDKVLFEQQAHGVKILQDHGVDVSHAAYPMGHSSDFDEIEAVAEFIEKQLFGAE</sequence>
<dbReference type="PANTHER" id="PTHR10655">
    <property type="entry name" value="LYSOPHOSPHOLIPASE-RELATED"/>
    <property type="match status" value="1"/>
</dbReference>
<dbReference type="InterPro" id="IPR003140">
    <property type="entry name" value="PLipase/COase/thioEstase"/>
</dbReference>
<dbReference type="PANTHER" id="PTHR10655:SF17">
    <property type="entry name" value="LYSOPHOSPHOLIPASE-LIKE PROTEIN 1"/>
    <property type="match status" value="1"/>
</dbReference>
<dbReference type="GO" id="GO:0016787">
    <property type="term" value="F:hydrolase activity"/>
    <property type="evidence" value="ECO:0007669"/>
    <property type="project" value="UniProtKB-KW"/>
</dbReference>
<dbReference type="EMBL" id="JALLPJ020001033">
    <property type="protein sequence ID" value="KAL3777640.1"/>
    <property type="molecule type" value="Genomic_DNA"/>
</dbReference>
<dbReference type="Proteomes" id="UP001530400">
    <property type="component" value="Unassembled WGS sequence"/>
</dbReference>
<evidence type="ECO:0000259" key="3">
    <source>
        <dbReference type="Pfam" id="PF02230"/>
    </source>
</evidence>
<dbReference type="AlphaFoldDB" id="A0ABD3NNK4"/>
<accession>A0ABD3NNK4</accession>